<dbReference type="Gene3D" id="2.10.50.10">
    <property type="entry name" value="Tumor Necrosis Factor Receptor, subunit A, domain 2"/>
    <property type="match status" value="1"/>
</dbReference>
<dbReference type="Pfam" id="PF07699">
    <property type="entry name" value="Ephrin_rec_like"/>
    <property type="match status" value="1"/>
</dbReference>
<dbReference type="SMART" id="SM00032">
    <property type="entry name" value="CCP"/>
    <property type="match status" value="1"/>
</dbReference>
<dbReference type="PROSITE" id="PS51257">
    <property type="entry name" value="PROKAR_LIPOPROTEIN"/>
    <property type="match status" value="1"/>
</dbReference>
<evidence type="ECO:0000259" key="5">
    <source>
        <dbReference type="PROSITE" id="PS50923"/>
    </source>
</evidence>
<proteinExistence type="predicted"/>
<dbReference type="InterPro" id="IPR003410">
    <property type="entry name" value="HYR_dom"/>
</dbReference>
<evidence type="ECO:0000256" key="2">
    <source>
        <dbReference type="ARBA" id="ARBA00023157"/>
    </source>
</evidence>
<protein>
    <submittedName>
        <fullName evidence="6">Uncharacterized protein</fullName>
    </submittedName>
</protein>
<dbReference type="PROSITE" id="PS50923">
    <property type="entry name" value="SUSHI"/>
    <property type="match status" value="1"/>
</dbReference>
<dbReference type="Proteomes" id="UP001163046">
    <property type="component" value="Unassembled WGS sequence"/>
</dbReference>
<gene>
    <name evidence="6" type="ORF">OS493_019099</name>
</gene>
<feature type="non-terminal residue" evidence="6">
    <location>
        <position position="1"/>
    </location>
</feature>
<evidence type="ECO:0000256" key="1">
    <source>
        <dbReference type="ARBA" id="ARBA00022737"/>
    </source>
</evidence>
<dbReference type="SMART" id="SM01411">
    <property type="entry name" value="Ephrin_rec_like"/>
    <property type="match status" value="1"/>
</dbReference>
<dbReference type="PANTHER" id="PTHR46343:SF2">
    <property type="entry name" value="SUSHI_VON WILLEBRAND FACTOR TYPE A_EGF_PENTRAXIN DOMAIN-CONTAINING 1"/>
    <property type="match status" value="1"/>
</dbReference>
<comment type="caution">
    <text evidence="6">The sequence shown here is derived from an EMBL/GenBank/DDBJ whole genome shotgun (WGS) entry which is preliminary data.</text>
</comment>
<dbReference type="PROSITE" id="PS50825">
    <property type="entry name" value="HYR"/>
    <property type="match status" value="1"/>
</dbReference>
<dbReference type="InterPro" id="IPR035976">
    <property type="entry name" value="Sushi/SCR/CCP_sf"/>
</dbReference>
<dbReference type="OrthoDB" id="5945697at2759"/>
<evidence type="ECO:0000313" key="6">
    <source>
        <dbReference type="EMBL" id="KAJ7360012.1"/>
    </source>
</evidence>
<feature type="domain" description="HYR" evidence="4">
    <location>
        <begin position="70"/>
        <end position="153"/>
    </location>
</feature>
<sequence>MAELVRKCSSLSAPQYGFIYPHMCTSFPISGTACYFECRHGFLGNGGVNLMHCGNDGKWSKNESSILKCLDVTPPVLMRCPSDIRASILNSTALVNWTEPVALDNSNLAPEVTVRPPGISPPHIFNETTLVVYTAIDASGTRDSARLELYWKMNTLVTWNDPQFKDNSNNPLEIRCSHQSGTQFYWGTWNVHCTAFDNNPDNNPAVCQFTLRIKPKKCPALTPPKDGAMACDDWIFGTFCSPFCNNKTDFAQPLPTSIWACGAKDFGCHPFTGQTVQVKVYNPNEVRMAMDLHYYYGDCTTPEARAQIQQNFIKLLNESQFQDACRDPSLKDKCIAENVKVTYEGDHHSRTRRSLVPRTTINLVIVVSLDGIEANDTKESQIMIGEEGIKIAKDISSQIKNAVDNGNLSLTINGTVFIADKQSLNISDPKRFCTRGQTLKGEYCLNCTAGTYLNKTLGTCEDCPIGTYQELDAQEKCMTCPQRTSTTESRTDNSSSCL</sequence>
<dbReference type="Gene3D" id="2.10.70.10">
    <property type="entry name" value="Complement Module, domain 1"/>
    <property type="match status" value="1"/>
</dbReference>
<evidence type="ECO:0000313" key="7">
    <source>
        <dbReference type="Proteomes" id="UP001163046"/>
    </source>
</evidence>
<dbReference type="SUPFAM" id="SSF57535">
    <property type="entry name" value="Complement control module/SCR domain"/>
    <property type="match status" value="1"/>
</dbReference>
<name>A0A9W9YN56_9CNID</name>
<keyword evidence="3" id="KW-0768">Sushi</keyword>
<accession>A0A9W9YN56</accession>
<dbReference type="InterPro" id="IPR011641">
    <property type="entry name" value="Tyr-kin_ephrin_A/B_rcpt-like"/>
</dbReference>
<organism evidence="6 7">
    <name type="scientific">Desmophyllum pertusum</name>
    <dbReference type="NCBI Taxonomy" id="174260"/>
    <lineage>
        <taxon>Eukaryota</taxon>
        <taxon>Metazoa</taxon>
        <taxon>Cnidaria</taxon>
        <taxon>Anthozoa</taxon>
        <taxon>Hexacorallia</taxon>
        <taxon>Scleractinia</taxon>
        <taxon>Caryophylliina</taxon>
        <taxon>Caryophylliidae</taxon>
        <taxon>Desmophyllum</taxon>
    </lineage>
</organism>
<dbReference type="InterPro" id="IPR043555">
    <property type="entry name" value="SRPX-like"/>
</dbReference>
<keyword evidence="2" id="KW-1015">Disulfide bond</keyword>
<keyword evidence="7" id="KW-1185">Reference proteome</keyword>
<feature type="domain" description="Sushi" evidence="5">
    <location>
        <begin position="6"/>
        <end position="71"/>
    </location>
</feature>
<evidence type="ECO:0000259" key="4">
    <source>
        <dbReference type="PROSITE" id="PS50825"/>
    </source>
</evidence>
<dbReference type="AlphaFoldDB" id="A0A9W9YN56"/>
<comment type="caution">
    <text evidence="3">Lacks conserved residue(s) required for the propagation of feature annotation.</text>
</comment>
<dbReference type="InterPro" id="IPR000436">
    <property type="entry name" value="Sushi_SCR_CCP_dom"/>
</dbReference>
<dbReference type="EMBL" id="MU827312">
    <property type="protein sequence ID" value="KAJ7360012.1"/>
    <property type="molecule type" value="Genomic_DNA"/>
</dbReference>
<dbReference type="PANTHER" id="PTHR46343">
    <property type="entry name" value="HYR DOMAIN-CONTAINING PROTEIN"/>
    <property type="match status" value="1"/>
</dbReference>
<evidence type="ECO:0000256" key="3">
    <source>
        <dbReference type="PROSITE-ProRule" id="PRU00302"/>
    </source>
</evidence>
<keyword evidence="1" id="KW-0677">Repeat</keyword>
<reference evidence="6" key="1">
    <citation type="submission" date="2023-01" db="EMBL/GenBank/DDBJ databases">
        <title>Genome assembly of the deep-sea coral Lophelia pertusa.</title>
        <authorList>
            <person name="Herrera S."/>
            <person name="Cordes E."/>
        </authorList>
    </citation>
    <scope>NUCLEOTIDE SEQUENCE</scope>
    <source>
        <strain evidence="6">USNM1676648</strain>
        <tissue evidence="6">Polyp</tissue>
    </source>
</reference>
<dbReference type="Pfam" id="PF02494">
    <property type="entry name" value="HYR"/>
    <property type="match status" value="2"/>
</dbReference>
<dbReference type="CDD" id="cd00033">
    <property type="entry name" value="CCP"/>
    <property type="match status" value="1"/>
</dbReference>